<comment type="caution">
    <text evidence="1">The sequence shown here is derived from an EMBL/GenBank/DDBJ whole genome shotgun (WGS) entry which is preliminary data.</text>
</comment>
<sequence>MTRTLPREKDELFFCFALPTINTVPSHHTILSTGVSVSSPHGHRASFKSPVSSSSPALTLHCSASSSGYVNENPSRLCFISGKNP</sequence>
<protein>
    <submittedName>
        <fullName evidence="1">Uncharacterized protein</fullName>
    </submittedName>
</protein>
<reference evidence="2" key="1">
    <citation type="submission" date="2016-06" db="EMBL/GenBank/DDBJ databases">
        <title>Parallel loss of symbiosis genes in relatives of nitrogen-fixing non-legume Parasponia.</title>
        <authorList>
            <person name="Van Velzen R."/>
            <person name="Holmer R."/>
            <person name="Bu F."/>
            <person name="Rutten L."/>
            <person name="Van Zeijl A."/>
            <person name="Liu W."/>
            <person name="Santuari L."/>
            <person name="Cao Q."/>
            <person name="Sharma T."/>
            <person name="Shen D."/>
            <person name="Roswanjaya Y."/>
            <person name="Wardhani T."/>
            <person name="Kalhor M.S."/>
            <person name="Jansen J."/>
            <person name="Van den Hoogen J."/>
            <person name="Gungor B."/>
            <person name="Hartog M."/>
            <person name="Hontelez J."/>
            <person name="Verver J."/>
            <person name="Yang W.-C."/>
            <person name="Schijlen E."/>
            <person name="Repin R."/>
            <person name="Schilthuizen M."/>
            <person name="Schranz E."/>
            <person name="Heidstra R."/>
            <person name="Miyata K."/>
            <person name="Fedorova E."/>
            <person name="Kohlen W."/>
            <person name="Bisseling T."/>
            <person name="Smit S."/>
            <person name="Geurts R."/>
        </authorList>
    </citation>
    <scope>NUCLEOTIDE SEQUENCE [LARGE SCALE GENOMIC DNA]</scope>
    <source>
        <strain evidence="2">cv. WU1-14</strain>
    </source>
</reference>
<name>A0A2P5DSV9_PARAD</name>
<accession>A0A2P5DSV9</accession>
<organism evidence="1 2">
    <name type="scientific">Parasponia andersonii</name>
    <name type="common">Sponia andersonii</name>
    <dbReference type="NCBI Taxonomy" id="3476"/>
    <lineage>
        <taxon>Eukaryota</taxon>
        <taxon>Viridiplantae</taxon>
        <taxon>Streptophyta</taxon>
        <taxon>Embryophyta</taxon>
        <taxon>Tracheophyta</taxon>
        <taxon>Spermatophyta</taxon>
        <taxon>Magnoliopsida</taxon>
        <taxon>eudicotyledons</taxon>
        <taxon>Gunneridae</taxon>
        <taxon>Pentapetalae</taxon>
        <taxon>rosids</taxon>
        <taxon>fabids</taxon>
        <taxon>Rosales</taxon>
        <taxon>Cannabaceae</taxon>
        <taxon>Parasponia</taxon>
    </lineage>
</organism>
<dbReference type="EMBL" id="JXTB01000018">
    <property type="protein sequence ID" value="PON76366.1"/>
    <property type="molecule type" value="Genomic_DNA"/>
</dbReference>
<proteinExistence type="predicted"/>
<evidence type="ECO:0000313" key="1">
    <source>
        <dbReference type="EMBL" id="PON76366.1"/>
    </source>
</evidence>
<dbReference type="AlphaFoldDB" id="A0A2P5DSV9"/>
<gene>
    <name evidence="1" type="ORF">PanWU01x14_034200</name>
</gene>
<evidence type="ECO:0000313" key="2">
    <source>
        <dbReference type="Proteomes" id="UP000237105"/>
    </source>
</evidence>
<keyword evidence="2" id="KW-1185">Reference proteome</keyword>
<dbReference type="OrthoDB" id="10382589at2759"/>
<dbReference type="Proteomes" id="UP000237105">
    <property type="component" value="Unassembled WGS sequence"/>
</dbReference>